<keyword evidence="3 4" id="KW-0472">Membrane</keyword>
<evidence type="ECO:0000256" key="3">
    <source>
        <dbReference type="ARBA" id="ARBA00023136"/>
    </source>
</evidence>
<dbReference type="InterPro" id="IPR013106">
    <property type="entry name" value="Ig_V-set"/>
</dbReference>
<dbReference type="InterPro" id="IPR007110">
    <property type="entry name" value="Ig-like_dom"/>
</dbReference>
<dbReference type="OrthoDB" id="8920197at2759"/>
<feature type="domain" description="Ig-like" evidence="6">
    <location>
        <begin position="23"/>
        <end position="113"/>
    </location>
</feature>
<evidence type="ECO:0000256" key="5">
    <source>
        <dbReference type="SAM" id="SignalP"/>
    </source>
</evidence>
<feature type="domain" description="Ig-like" evidence="6">
    <location>
        <begin position="126"/>
        <end position="224"/>
    </location>
</feature>
<keyword evidence="2 4" id="KW-0812">Transmembrane</keyword>
<accession>A0A9Q9W1A7</accession>
<organism evidence="7">
    <name type="scientific">Cyprinus carpio</name>
    <name type="common">Common carp</name>
    <dbReference type="NCBI Taxonomy" id="7962"/>
    <lineage>
        <taxon>Eukaryota</taxon>
        <taxon>Metazoa</taxon>
        <taxon>Chordata</taxon>
        <taxon>Craniata</taxon>
        <taxon>Vertebrata</taxon>
        <taxon>Euteleostomi</taxon>
        <taxon>Actinopterygii</taxon>
        <taxon>Neopterygii</taxon>
        <taxon>Teleostei</taxon>
        <taxon>Ostariophysi</taxon>
        <taxon>Cypriniformes</taxon>
        <taxon>Cyprinidae</taxon>
        <taxon>Cyprininae</taxon>
        <taxon>Cyprinus</taxon>
    </lineage>
</organism>
<evidence type="ECO:0000256" key="2">
    <source>
        <dbReference type="ARBA" id="ARBA00022692"/>
    </source>
</evidence>
<dbReference type="GO" id="GO:0004888">
    <property type="term" value="F:transmembrane signaling receptor activity"/>
    <property type="evidence" value="ECO:0007669"/>
    <property type="project" value="TreeGrafter"/>
</dbReference>
<feature type="chain" id="PRO_5040249140" evidence="5">
    <location>
        <begin position="25"/>
        <end position="344"/>
    </location>
</feature>
<feature type="signal peptide" evidence="5">
    <location>
        <begin position="1"/>
        <end position="24"/>
    </location>
</feature>
<name>A0A9Q9W1A7_CYPCA</name>
<keyword evidence="4" id="KW-1133">Transmembrane helix</keyword>
<dbReference type="SMART" id="SM00409">
    <property type="entry name" value="IG"/>
    <property type="match status" value="2"/>
</dbReference>
<evidence type="ECO:0000256" key="4">
    <source>
        <dbReference type="SAM" id="Phobius"/>
    </source>
</evidence>
<gene>
    <name evidence="7" type="primary">LOC109088296</name>
</gene>
<dbReference type="CDD" id="cd05716">
    <property type="entry name" value="IgV_pIgR_like"/>
    <property type="match status" value="1"/>
</dbReference>
<dbReference type="Proteomes" id="UP001155660">
    <property type="component" value="Chromosome B2"/>
</dbReference>
<dbReference type="PANTHER" id="PTHR11860">
    <property type="entry name" value="POLYMERIC-IMMUNOGLOBULIN RECEPTOR"/>
    <property type="match status" value="1"/>
</dbReference>
<reference evidence="7" key="1">
    <citation type="submission" date="2025-08" db="UniProtKB">
        <authorList>
            <consortium name="RefSeq"/>
        </authorList>
    </citation>
    <scope>IDENTIFICATION</scope>
    <source>
        <tissue evidence="7">Muscle</tissue>
    </source>
</reference>
<dbReference type="PANTHER" id="PTHR11860:SF87">
    <property type="entry name" value="CMRF35-LIKE MOLECULE 8"/>
    <property type="match status" value="1"/>
</dbReference>
<dbReference type="AlphaFoldDB" id="A0A9Q9W1A7"/>
<dbReference type="InterPro" id="IPR003599">
    <property type="entry name" value="Ig_sub"/>
</dbReference>
<dbReference type="PROSITE" id="PS50835">
    <property type="entry name" value="IG_LIKE"/>
    <property type="match status" value="2"/>
</dbReference>
<comment type="subcellular location">
    <subcellularLocation>
        <location evidence="1">Membrane</location>
    </subcellularLocation>
</comment>
<protein>
    <submittedName>
        <fullName evidence="7">CMRF35-like molecule 1</fullName>
    </submittedName>
</protein>
<dbReference type="Pfam" id="PF07686">
    <property type="entry name" value="V-set"/>
    <property type="match status" value="2"/>
</dbReference>
<dbReference type="GO" id="GO:0005886">
    <property type="term" value="C:plasma membrane"/>
    <property type="evidence" value="ECO:0007669"/>
    <property type="project" value="TreeGrafter"/>
</dbReference>
<dbReference type="KEGG" id="ccar:109088296"/>
<dbReference type="InterPro" id="IPR050671">
    <property type="entry name" value="CD300_family_receptors"/>
</dbReference>
<evidence type="ECO:0000259" key="6">
    <source>
        <dbReference type="PROSITE" id="PS50835"/>
    </source>
</evidence>
<dbReference type="GeneID" id="109088296"/>
<sequence length="344" mass="39317">MAAHTKIKIFYISFGFWLIIGVESYSSQSNNVLTVQTGGSVTIPCHYDKKYTQQKKYWYSETDRTYKNTSEENLSVIDHPDQSFFTVTMRNLQNKHTGHYFCVVETGEQPPINIINEPYLKIQSAPDVSVVNSSVSGHEGGDISVQCFYSSDYQNKLKQWCRYKDQSCYTVGRTVTSQNPSVQISDDDRERSFTVLMTGLRLTDSGWYWCSAGEALNPVHITVTGEEPHKEKDTNNELLTVWLPVSAALLLLLILISVFIWRWRRRPKQDEYQIREMYSSTTIDKIYSKPEDPVIYSNINDDNPNDPNKDIITYSTFDHVPGSEAKPPAGGTIYSIVAPQQQQQ</sequence>
<evidence type="ECO:0000313" key="7">
    <source>
        <dbReference type="RefSeq" id="XP_042574966.1"/>
    </source>
</evidence>
<evidence type="ECO:0000256" key="1">
    <source>
        <dbReference type="ARBA" id="ARBA00004370"/>
    </source>
</evidence>
<proteinExistence type="predicted"/>
<feature type="transmembrane region" description="Helical" evidence="4">
    <location>
        <begin position="241"/>
        <end position="261"/>
    </location>
</feature>
<keyword evidence="5" id="KW-0732">Signal</keyword>
<dbReference type="RefSeq" id="XP_042574966.1">
    <property type="nucleotide sequence ID" value="XM_042719032.1"/>
</dbReference>